<name>A0A6J2LZY3_9CHIR</name>
<dbReference type="GeneID" id="114500180"/>
<dbReference type="PANTHER" id="PTHR23320:SF42">
    <property type="entry name" value="MEMBRANE-SPANNING 4-DOMAINS SUBFAMILY A MEMBER 13"/>
    <property type="match status" value="1"/>
</dbReference>
<dbReference type="OrthoDB" id="9451513at2759"/>
<dbReference type="GO" id="GO:0007166">
    <property type="term" value="P:cell surface receptor signaling pathway"/>
    <property type="evidence" value="ECO:0007669"/>
    <property type="project" value="TreeGrafter"/>
</dbReference>
<evidence type="ECO:0000256" key="1">
    <source>
        <dbReference type="ARBA" id="ARBA00004141"/>
    </source>
</evidence>
<evidence type="ECO:0000313" key="8">
    <source>
        <dbReference type="RefSeq" id="XP_028372594.2"/>
    </source>
</evidence>
<organism evidence="7 8">
    <name type="scientific">Phyllostomus discolor</name>
    <name type="common">pale spear-nosed bat</name>
    <dbReference type="NCBI Taxonomy" id="89673"/>
    <lineage>
        <taxon>Eukaryota</taxon>
        <taxon>Metazoa</taxon>
        <taxon>Chordata</taxon>
        <taxon>Craniata</taxon>
        <taxon>Vertebrata</taxon>
        <taxon>Euteleostomi</taxon>
        <taxon>Mammalia</taxon>
        <taxon>Eutheria</taxon>
        <taxon>Laurasiatheria</taxon>
        <taxon>Chiroptera</taxon>
        <taxon>Yangochiroptera</taxon>
        <taxon>Phyllostomidae</taxon>
        <taxon>Phyllostominae</taxon>
        <taxon>Phyllostomus</taxon>
    </lineage>
</organism>
<evidence type="ECO:0000256" key="6">
    <source>
        <dbReference type="SAM" id="Phobius"/>
    </source>
</evidence>
<feature type="transmembrane region" description="Helical" evidence="6">
    <location>
        <begin position="51"/>
        <end position="72"/>
    </location>
</feature>
<feature type="transmembrane region" description="Helical" evidence="6">
    <location>
        <begin position="141"/>
        <end position="161"/>
    </location>
</feature>
<keyword evidence="3 6" id="KW-0812">Transmembrane</keyword>
<gene>
    <name evidence="8" type="primary">MS4A13</name>
</gene>
<reference evidence="8" key="1">
    <citation type="submission" date="2025-08" db="UniProtKB">
        <authorList>
            <consortium name="RefSeq"/>
        </authorList>
    </citation>
    <scope>IDENTIFICATION</scope>
    <source>
        <tissue evidence="8">Muscle</tissue>
    </source>
</reference>
<evidence type="ECO:0000313" key="7">
    <source>
        <dbReference type="Proteomes" id="UP000504628"/>
    </source>
</evidence>
<dbReference type="AlphaFoldDB" id="A0A6J2LZY3"/>
<proteinExistence type="inferred from homology"/>
<feature type="transmembrane region" description="Helical" evidence="6">
    <location>
        <begin position="12"/>
        <end position="39"/>
    </location>
</feature>
<comment type="subcellular location">
    <subcellularLocation>
        <location evidence="1">Membrane</location>
        <topology evidence="1">Multi-pass membrane protein</topology>
    </subcellularLocation>
</comment>
<evidence type="ECO:0000256" key="5">
    <source>
        <dbReference type="ARBA" id="ARBA00023136"/>
    </source>
</evidence>
<dbReference type="KEGG" id="pdic:114500180"/>
<dbReference type="Pfam" id="PF04103">
    <property type="entry name" value="CD20"/>
    <property type="match status" value="1"/>
</dbReference>
<dbReference type="CTD" id="503497"/>
<comment type="similarity">
    <text evidence="2">Belongs to the MS4A family.</text>
</comment>
<protein>
    <submittedName>
        <fullName evidence="8">Membrane-spanning 4-domains subfamily A member 13 isoform X1</fullName>
    </submittedName>
</protein>
<dbReference type="InterPro" id="IPR030417">
    <property type="entry name" value="MS4A"/>
</dbReference>
<evidence type="ECO:0000256" key="4">
    <source>
        <dbReference type="ARBA" id="ARBA00022989"/>
    </source>
</evidence>
<feature type="transmembrane region" description="Helical" evidence="6">
    <location>
        <begin position="79"/>
        <end position="106"/>
    </location>
</feature>
<dbReference type="Proteomes" id="UP000504628">
    <property type="component" value="Chromosome 6"/>
</dbReference>
<dbReference type="GO" id="GO:0005886">
    <property type="term" value="C:plasma membrane"/>
    <property type="evidence" value="ECO:0007669"/>
    <property type="project" value="TreeGrafter"/>
</dbReference>
<dbReference type="RefSeq" id="XP_028372594.2">
    <property type="nucleotide sequence ID" value="XM_028516793.2"/>
</dbReference>
<sequence length="174" mass="19413">MAQCSKLSTADTLVLGAIQILIGIFHIFMWYFLLIMYVGQIKGVFGTYEPLTYKTGCPLWGIIFIISGIFLIKTARHPAPLLVACALTLHILCIIVSIVAIALTILELSRFDSVSYRNYGQAKLGREVSRILLSSYSLETAIAFTYCIFGCISLVSVYLLYSILRNTDFSKHIL</sequence>
<keyword evidence="5 6" id="KW-0472">Membrane</keyword>
<dbReference type="FunCoup" id="A0A6J2LZY3">
    <property type="interactions" value="15"/>
</dbReference>
<evidence type="ECO:0000256" key="3">
    <source>
        <dbReference type="ARBA" id="ARBA00022692"/>
    </source>
</evidence>
<keyword evidence="4 6" id="KW-1133">Transmembrane helix</keyword>
<dbReference type="InParanoid" id="A0A6J2LZY3"/>
<evidence type="ECO:0000256" key="2">
    <source>
        <dbReference type="ARBA" id="ARBA00009565"/>
    </source>
</evidence>
<dbReference type="InterPro" id="IPR007237">
    <property type="entry name" value="CD20-like"/>
</dbReference>
<keyword evidence="7" id="KW-1185">Reference proteome</keyword>
<accession>A0A6J2LZY3</accession>
<dbReference type="PANTHER" id="PTHR23320">
    <property type="entry name" value="MEMBRANE-SPANNING 4-DOMAINS SUBFAMILY A MS4A -RELATED"/>
    <property type="match status" value="1"/>
</dbReference>